<evidence type="ECO:0000256" key="1">
    <source>
        <dbReference type="SAM" id="Phobius"/>
    </source>
</evidence>
<proteinExistence type="predicted"/>
<keyword evidence="1" id="KW-0812">Transmembrane</keyword>
<accession>A0AAN6W7D7</accession>
<reference evidence="2" key="2">
    <citation type="submission" date="2023-05" db="EMBL/GenBank/DDBJ databases">
        <authorList>
            <consortium name="Lawrence Berkeley National Laboratory"/>
            <person name="Steindorff A."/>
            <person name="Hensen N."/>
            <person name="Bonometti L."/>
            <person name="Westerberg I."/>
            <person name="Brannstrom I.O."/>
            <person name="Guillou S."/>
            <person name="Cros-Aarteil S."/>
            <person name="Calhoun S."/>
            <person name="Haridas S."/>
            <person name="Kuo A."/>
            <person name="Mondo S."/>
            <person name="Pangilinan J."/>
            <person name="Riley R."/>
            <person name="Labutti K."/>
            <person name="Andreopoulos B."/>
            <person name="Lipzen A."/>
            <person name="Chen C."/>
            <person name="Yanf M."/>
            <person name="Daum C."/>
            <person name="Ng V."/>
            <person name="Clum A."/>
            <person name="Ohm R."/>
            <person name="Martin F."/>
            <person name="Silar P."/>
            <person name="Natvig D."/>
            <person name="Lalanne C."/>
            <person name="Gautier V."/>
            <person name="Ament-Velasquez S.L."/>
            <person name="Kruys A."/>
            <person name="Hutchinson M.I."/>
            <person name="Powell A.J."/>
            <person name="Barry K."/>
            <person name="Miller A.N."/>
            <person name="Grigoriev I.V."/>
            <person name="Debuchy R."/>
            <person name="Gladieux P."/>
            <person name="Thoren M.H."/>
            <person name="Johannesson H."/>
        </authorList>
    </citation>
    <scope>NUCLEOTIDE SEQUENCE</scope>
    <source>
        <strain evidence="2">CBS 892.96</strain>
    </source>
</reference>
<gene>
    <name evidence="2" type="ORF">QBC36DRAFT_328512</name>
</gene>
<evidence type="ECO:0000313" key="2">
    <source>
        <dbReference type="EMBL" id="KAK4176794.1"/>
    </source>
</evidence>
<feature type="transmembrane region" description="Helical" evidence="1">
    <location>
        <begin position="6"/>
        <end position="24"/>
    </location>
</feature>
<organism evidence="2 3">
    <name type="scientific">Triangularia setosa</name>
    <dbReference type="NCBI Taxonomy" id="2587417"/>
    <lineage>
        <taxon>Eukaryota</taxon>
        <taxon>Fungi</taxon>
        <taxon>Dikarya</taxon>
        <taxon>Ascomycota</taxon>
        <taxon>Pezizomycotina</taxon>
        <taxon>Sordariomycetes</taxon>
        <taxon>Sordariomycetidae</taxon>
        <taxon>Sordariales</taxon>
        <taxon>Podosporaceae</taxon>
        <taxon>Triangularia</taxon>
    </lineage>
</organism>
<dbReference type="AlphaFoldDB" id="A0AAN6W7D7"/>
<dbReference type="EMBL" id="MU866185">
    <property type="protein sequence ID" value="KAK4176794.1"/>
    <property type="molecule type" value="Genomic_DNA"/>
</dbReference>
<keyword evidence="1" id="KW-0472">Membrane</keyword>
<keyword evidence="1" id="KW-1133">Transmembrane helix</keyword>
<dbReference type="Proteomes" id="UP001302321">
    <property type="component" value="Unassembled WGS sequence"/>
</dbReference>
<protein>
    <submittedName>
        <fullName evidence="2">Uncharacterized protein</fullName>
    </submittedName>
</protein>
<sequence length="124" mass="13722">MLTTKGHVGALSFIILYSAAFTPLRPKMYLIFPYPQLSACVYSGLAPKSPNLDLFIDDQFSQHRGPSSICSLPPIVAQPTKRPWTEPGLTHATSRAHLPTSRLKRGRVSTSAYKFSRCYLVLVA</sequence>
<evidence type="ECO:0000313" key="3">
    <source>
        <dbReference type="Proteomes" id="UP001302321"/>
    </source>
</evidence>
<keyword evidence="3" id="KW-1185">Reference proteome</keyword>
<comment type="caution">
    <text evidence="2">The sequence shown here is derived from an EMBL/GenBank/DDBJ whole genome shotgun (WGS) entry which is preliminary data.</text>
</comment>
<reference evidence="2" key="1">
    <citation type="journal article" date="2023" name="Mol. Phylogenet. Evol.">
        <title>Genome-scale phylogeny and comparative genomics of the fungal order Sordariales.</title>
        <authorList>
            <person name="Hensen N."/>
            <person name="Bonometti L."/>
            <person name="Westerberg I."/>
            <person name="Brannstrom I.O."/>
            <person name="Guillou S."/>
            <person name="Cros-Aarteil S."/>
            <person name="Calhoun S."/>
            <person name="Haridas S."/>
            <person name="Kuo A."/>
            <person name="Mondo S."/>
            <person name="Pangilinan J."/>
            <person name="Riley R."/>
            <person name="LaButti K."/>
            <person name="Andreopoulos B."/>
            <person name="Lipzen A."/>
            <person name="Chen C."/>
            <person name="Yan M."/>
            <person name="Daum C."/>
            <person name="Ng V."/>
            <person name="Clum A."/>
            <person name="Steindorff A."/>
            <person name="Ohm R.A."/>
            <person name="Martin F."/>
            <person name="Silar P."/>
            <person name="Natvig D.O."/>
            <person name="Lalanne C."/>
            <person name="Gautier V."/>
            <person name="Ament-Velasquez S.L."/>
            <person name="Kruys A."/>
            <person name="Hutchinson M.I."/>
            <person name="Powell A.J."/>
            <person name="Barry K."/>
            <person name="Miller A.N."/>
            <person name="Grigoriev I.V."/>
            <person name="Debuchy R."/>
            <person name="Gladieux P."/>
            <person name="Hiltunen Thoren M."/>
            <person name="Johannesson H."/>
        </authorList>
    </citation>
    <scope>NUCLEOTIDE SEQUENCE</scope>
    <source>
        <strain evidence="2">CBS 892.96</strain>
    </source>
</reference>
<name>A0AAN6W7D7_9PEZI</name>